<dbReference type="Gene3D" id="3.30.1330.60">
    <property type="entry name" value="OmpA-like domain"/>
    <property type="match status" value="1"/>
</dbReference>
<organism evidence="8 9">
    <name type="scientific">Catalinimonas alkaloidigena</name>
    <dbReference type="NCBI Taxonomy" id="1075417"/>
    <lineage>
        <taxon>Bacteria</taxon>
        <taxon>Pseudomonadati</taxon>
        <taxon>Bacteroidota</taxon>
        <taxon>Cytophagia</taxon>
        <taxon>Cytophagales</taxon>
        <taxon>Catalimonadaceae</taxon>
        <taxon>Catalinimonas</taxon>
    </lineage>
</organism>
<dbReference type="EMBL" id="FNFO01000002">
    <property type="protein sequence ID" value="SDK29930.1"/>
    <property type="molecule type" value="Genomic_DNA"/>
</dbReference>
<dbReference type="SUPFAM" id="SSF103088">
    <property type="entry name" value="OmpA-like"/>
    <property type="match status" value="1"/>
</dbReference>
<comment type="subcellular location">
    <subcellularLocation>
        <location evidence="1">Cell outer membrane</location>
    </subcellularLocation>
</comment>
<dbReference type="Pfam" id="PF13432">
    <property type="entry name" value="TPR_16"/>
    <property type="match status" value="1"/>
</dbReference>
<dbReference type="RefSeq" id="WP_089680002.1">
    <property type="nucleotide sequence ID" value="NZ_FNFO01000002.1"/>
</dbReference>
<evidence type="ECO:0000256" key="6">
    <source>
        <dbReference type="SAM" id="Coils"/>
    </source>
</evidence>
<dbReference type="PANTHER" id="PTHR30329:SF21">
    <property type="entry name" value="LIPOPROTEIN YIAD-RELATED"/>
    <property type="match status" value="1"/>
</dbReference>
<dbReference type="STRING" id="1075417.SAMN05421823_102390"/>
<dbReference type="Pfam" id="PF07676">
    <property type="entry name" value="PD40"/>
    <property type="match status" value="3"/>
</dbReference>
<dbReference type="InterPro" id="IPR011990">
    <property type="entry name" value="TPR-like_helical_dom_sf"/>
</dbReference>
<accession>A0A1G9ATF8</accession>
<dbReference type="InterPro" id="IPR036737">
    <property type="entry name" value="OmpA-like_sf"/>
</dbReference>
<name>A0A1G9ATF8_9BACT</name>
<dbReference type="InterPro" id="IPR019734">
    <property type="entry name" value="TPR_rpt"/>
</dbReference>
<dbReference type="Gene3D" id="2.120.10.30">
    <property type="entry name" value="TolB, C-terminal domain"/>
    <property type="match status" value="1"/>
</dbReference>
<evidence type="ECO:0000256" key="1">
    <source>
        <dbReference type="ARBA" id="ARBA00004442"/>
    </source>
</evidence>
<evidence type="ECO:0000259" key="7">
    <source>
        <dbReference type="PROSITE" id="PS51123"/>
    </source>
</evidence>
<dbReference type="InterPro" id="IPR011659">
    <property type="entry name" value="WD40"/>
</dbReference>
<sequence length="643" mass="72105">MKKIFISTLLIASCALLGACSAVKKGDRHFKRGEYEYAIERYQEALEKGSNAGYANLRIAESYRLSNRMAEAAPFYEAAINSGLKIDSIQFYYGFALKDQGKYDAARQQLEEYTRQGNDPERVKHARQEIENLGEVKRILENQDRYEVRNFESLNTEAADFAPIFLDSDQEMIFTSARGDGKVYAATGGGFTDLYTFTFDGSSEFGGNVKAMDNKFNLSGVHEASATFSKDGKTMIFARGNNGSKRGRHDVDLYISYYRNGEWTEPELMPIPINDPNAWDSTPAFSGDGRSLYFASNREGGFGGTDIWRATRDGNGRWSRVQNMGKTINTAGNELFPYVSDDGKLYYASDGLPSLGGLDIFVATRARGEGIEVENMGAPINSRWDDFGIAFRSPIEGYLSSNREGGKGDDDIYYFKDVKGDIKSIDYVLVGKTMTTDSTGTEKILPNTTVRLLDPQGKTLAEATTGKDGSFKFDLSASANYELLGEKPQYFTKREPFTTYGKAIPQEELERDTTITLAYNLMLDEVVVDKPIVLDNIYYDLDKANIRPDAARELDKLVQVLKDNPNLTIELSSHTDARDTEAYNLKLSQRRAESAVEYLVSQGIDPERLQARGYGESRLLILDAQTEEEHQQNRRTEFKVLRK</sequence>
<keyword evidence="3" id="KW-0998">Cell outer membrane</keyword>
<evidence type="ECO:0000256" key="2">
    <source>
        <dbReference type="ARBA" id="ARBA00023136"/>
    </source>
</evidence>
<dbReference type="Gene3D" id="2.60.40.10">
    <property type="entry name" value="Immunoglobulins"/>
    <property type="match status" value="1"/>
</dbReference>
<dbReference type="CDD" id="cd15482">
    <property type="entry name" value="Sialidase_non-viral"/>
    <property type="match status" value="1"/>
</dbReference>
<keyword evidence="2 5" id="KW-0472">Membrane</keyword>
<dbReference type="PROSITE" id="PS51257">
    <property type="entry name" value="PROKAR_LIPOPROTEIN"/>
    <property type="match status" value="1"/>
</dbReference>
<dbReference type="InterPro" id="IPR011042">
    <property type="entry name" value="6-blade_b-propeller_TolB-like"/>
</dbReference>
<dbReference type="Gene3D" id="1.25.40.10">
    <property type="entry name" value="Tetratricopeptide repeat domain"/>
    <property type="match status" value="1"/>
</dbReference>
<dbReference type="SUPFAM" id="SSF48452">
    <property type="entry name" value="TPR-like"/>
    <property type="match status" value="1"/>
</dbReference>
<keyword evidence="9" id="KW-1185">Reference proteome</keyword>
<dbReference type="InterPro" id="IPR006665">
    <property type="entry name" value="OmpA-like"/>
</dbReference>
<dbReference type="InterPro" id="IPR006664">
    <property type="entry name" value="OMP_bac"/>
</dbReference>
<dbReference type="Pfam" id="PF00691">
    <property type="entry name" value="OmpA"/>
    <property type="match status" value="1"/>
</dbReference>
<keyword evidence="6" id="KW-0175">Coiled coil</keyword>
<feature type="repeat" description="TPR" evidence="4">
    <location>
        <begin position="19"/>
        <end position="52"/>
    </location>
</feature>
<dbReference type="PANTHER" id="PTHR30329">
    <property type="entry name" value="STATOR ELEMENT OF FLAGELLAR MOTOR COMPLEX"/>
    <property type="match status" value="1"/>
</dbReference>
<dbReference type="PROSITE" id="PS50005">
    <property type="entry name" value="TPR"/>
    <property type="match status" value="1"/>
</dbReference>
<dbReference type="Proteomes" id="UP000198510">
    <property type="component" value="Unassembled WGS sequence"/>
</dbReference>
<dbReference type="InterPro" id="IPR050330">
    <property type="entry name" value="Bact_OuterMem_StrucFunc"/>
</dbReference>
<evidence type="ECO:0000256" key="5">
    <source>
        <dbReference type="PROSITE-ProRule" id="PRU00473"/>
    </source>
</evidence>
<dbReference type="PROSITE" id="PS51123">
    <property type="entry name" value="OMPA_2"/>
    <property type="match status" value="1"/>
</dbReference>
<proteinExistence type="predicted"/>
<keyword evidence="4" id="KW-0802">TPR repeat</keyword>
<evidence type="ECO:0000256" key="4">
    <source>
        <dbReference type="PROSITE-ProRule" id="PRU00339"/>
    </source>
</evidence>
<reference evidence="8 9" key="1">
    <citation type="submission" date="2016-10" db="EMBL/GenBank/DDBJ databases">
        <authorList>
            <person name="de Groot N.N."/>
        </authorList>
    </citation>
    <scope>NUCLEOTIDE SEQUENCE [LARGE SCALE GENOMIC DNA]</scope>
    <source>
        <strain evidence="8 9">DSM 25186</strain>
    </source>
</reference>
<dbReference type="AlphaFoldDB" id="A0A1G9ATF8"/>
<dbReference type="CDD" id="cd07185">
    <property type="entry name" value="OmpA_C-like"/>
    <property type="match status" value="1"/>
</dbReference>
<dbReference type="OrthoDB" id="1488841at2"/>
<dbReference type="InterPro" id="IPR013783">
    <property type="entry name" value="Ig-like_fold"/>
</dbReference>
<dbReference type="SUPFAM" id="SSF49478">
    <property type="entry name" value="Cna protein B-type domain"/>
    <property type="match status" value="1"/>
</dbReference>
<feature type="domain" description="OmpA-like" evidence="7">
    <location>
        <begin position="528"/>
        <end position="643"/>
    </location>
</feature>
<evidence type="ECO:0000313" key="9">
    <source>
        <dbReference type="Proteomes" id="UP000198510"/>
    </source>
</evidence>
<evidence type="ECO:0000256" key="3">
    <source>
        <dbReference type="ARBA" id="ARBA00023237"/>
    </source>
</evidence>
<evidence type="ECO:0000313" key="8">
    <source>
        <dbReference type="EMBL" id="SDK29930.1"/>
    </source>
</evidence>
<feature type="coiled-coil region" evidence="6">
    <location>
        <begin position="96"/>
        <end position="143"/>
    </location>
</feature>
<protein>
    <submittedName>
        <fullName evidence="8">WD40-like Beta Propeller Repeat</fullName>
    </submittedName>
</protein>
<dbReference type="SUPFAM" id="SSF82171">
    <property type="entry name" value="DPP6 N-terminal domain-like"/>
    <property type="match status" value="1"/>
</dbReference>
<dbReference type="PRINTS" id="PR01021">
    <property type="entry name" value="OMPADOMAIN"/>
</dbReference>
<dbReference type="GO" id="GO:0009279">
    <property type="term" value="C:cell outer membrane"/>
    <property type="evidence" value="ECO:0007669"/>
    <property type="project" value="UniProtKB-SubCell"/>
</dbReference>
<gene>
    <name evidence="8" type="ORF">SAMN05421823_102390</name>
</gene>